<dbReference type="RefSeq" id="XP_035320437.1">
    <property type="nucleotide sequence ID" value="XM_035463606.1"/>
</dbReference>
<name>A0A9P4YS65_9HYPO</name>
<evidence type="ECO:0000256" key="2">
    <source>
        <dbReference type="SAM" id="MobiDB-lite"/>
    </source>
</evidence>
<protein>
    <submittedName>
        <fullName evidence="3">Uncharacterized protein</fullName>
    </submittedName>
</protein>
<dbReference type="Proteomes" id="UP000749293">
    <property type="component" value="Unassembled WGS sequence"/>
</dbReference>
<keyword evidence="4" id="KW-1185">Reference proteome</keyword>
<dbReference type="AlphaFoldDB" id="A0A9P4YS65"/>
<feature type="coiled-coil region" evidence="1">
    <location>
        <begin position="108"/>
        <end position="163"/>
    </location>
</feature>
<reference evidence="3" key="1">
    <citation type="submission" date="2020-03" db="EMBL/GenBank/DDBJ databases">
        <title>Site-based positive gene gene selection in Geosmithia morbida across the United States reveals a broad range of putative effectors and factors for local host and environmental adapation.</title>
        <authorList>
            <person name="Onufrak A."/>
            <person name="Murdoch R.W."/>
            <person name="Gazis R."/>
            <person name="Huff M."/>
            <person name="Staton M."/>
            <person name="Klingeman W."/>
            <person name="Hadziabdic D."/>
        </authorList>
    </citation>
    <scope>NUCLEOTIDE SEQUENCE</scope>
    <source>
        <strain evidence="3">1262</strain>
    </source>
</reference>
<dbReference type="OrthoDB" id="4187949at2759"/>
<evidence type="ECO:0000313" key="4">
    <source>
        <dbReference type="Proteomes" id="UP000749293"/>
    </source>
</evidence>
<dbReference type="EMBL" id="JAANYQ010000011">
    <property type="protein sequence ID" value="KAF4121785.1"/>
    <property type="molecule type" value="Genomic_DNA"/>
</dbReference>
<sequence length="484" mass="52816">MATITSPTSPTSLTQQPSAPPPPPQRLDDTASPQLPQGRCRYILIAPELRGHRCSCVNFSRDRALPGAMCDCVSRVSQLEETVDKNRYDVQAELEGSYHHISAAWQLIEQLRQRMAAVEATHRIQSEQLARAGKELQDLRNRHLELLETDEMLEERIEKLEEVPPPDDAVTSPSPPIAAASASAAAAAAAAAATKPCLLDGRHRTLLLPSQQPLSAPPSLSSSPVDACNRDGHTSVVAGREGDGEAWTVHVSLMPSRERPFPYEKDTNAYKRCLSRGLHRMIAIQGTSGEAFAAAVSRTFGHILGDQAWEPLRAKTCDARRLEGQTMLRPLEADVVAAVSGDRPSPYSRAFLRDNCAICDAHGNLQALYLAPRHVSFSWPTIRNLPVSLDGLEASWGYDQYLDIDRGDADEKENAPPPSSFNRESLPPPSSCFSRSQPPQPQPPSAAKRAASEMHTGGAVMSYGDDDGRMAKSRRVMRGMIETL</sequence>
<feature type="compositionally biased region" description="Low complexity" evidence="2">
    <location>
        <begin position="209"/>
        <end position="224"/>
    </location>
</feature>
<evidence type="ECO:0000313" key="3">
    <source>
        <dbReference type="EMBL" id="KAF4121785.1"/>
    </source>
</evidence>
<organism evidence="3 4">
    <name type="scientific">Geosmithia morbida</name>
    <dbReference type="NCBI Taxonomy" id="1094350"/>
    <lineage>
        <taxon>Eukaryota</taxon>
        <taxon>Fungi</taxon>
        <taxon>Dikarya</taxon>
        <taxon>Ascomycota</taxon>
        <taxon>Pezizomycotina</taxon>
        <taxon>Sordariomycetes</taxon>
        <taxon>Hypocreomycetidae</taxon>
        <taxon>Hypocreales</taxon>
        <taxon>Bionectriaceae</taxon>
        <taxon>Geosmithia</taxon>
    </lineage>
</organism>
<feature type="compositionally biased region" description="Low complexity" evidence="2">
    <location>
        <begin position="1"/>
        <end position="17"/>
    </location>
</feature>
<feature type="region of interest" description="Disordered" evidence="2">
    <location>
        <begin position="209"/>
        <end position="241"/>
    </location>
</feature>
<proteinExistence type="predicted"/>
<feature type="region of interest" description="Disordered" evidence="2">
    <location>
        <begin position="1"/>
        <end position="34"/>
    </location>
</feature>
<keyword evidence="1" id="KW-0175">Coiled coil</keyword>
<accession>A0A9P4YS65</accession>
<dbReference type="GeneID" id="55967854"/>
<feature type="region of interest" description="Disordered" evidence="2">
    <location>
        <begin position="408"/>
        <end position="471"/>
    </location>
</feature>
<evidence type="ECO:0000256" key="1">
    <source>
        <dbReference type="SAM" id="Coils"/>
    </source>
</evidence>
<gene>
    <name evidence="3" type="ORF">GMORB2_1624</name>
</gene>
<comment type="caution">
    <text evidence="3">The sequence shown here is derived from an EMBL/GenBank/DDBJ whole genome shotgun (WGS) entry which is preliminary data.</text>
</comment>